<gene>
    <name evidence="2" type="ORF">C8J55DRAFT_493707</name>
</gene>
<accession>A0A9W8ZSD7</accession>
<comment type="caution">
    <text evidence="2">The sequence shown here is derived from an EMBL/GenBank/DDBJ whole genome shotgun (WGS) entry which is preliminary data.</text>
</comment>
<name>A0A9W8ZSD7_9AGAR</name>
<reference evidence="2" key="1">
    <citation type="submission" date="2022-08" db="EMBL/GenBank/DDBJ databases">
        <authorList>
            <consortium name="DOE Joint Genome Institute"/>
            <person name="Min B."/>
            <person name="Riley R."/>
            <person name="Sierra-Patev S."/>
            <person name="Naranjo-Ortiz M."/>
            <person name="Looney B."/>
            <person name="Konkel Z."/>
            <person name="Slot J.C."/>
            <person name="Sakamoto Y."/>
            <person name="Steenwyk J.L."/>
            <person name="Rokas A."/>
            <person name="Carro J."/>
            <person name="Camarero S."/>
            <person name="Ferreira P."/>
            <person name="Molpeceres G."/>
            <person name="Ruiz-Duenas F.J."/>
            <person name="Serrano A."/>
            <person name="Henrissat B."/>
            <person name="Drula E."/>
            <person name="Hughes K.W."/>
            <person name="Mata J.L."/>
            <person name="Ishikawa N.K."/>
            <person name="Vargas-Isla R."/>
            <person name="Ushijima S."/>
            <person name="Smith C.A."/>
            <person name="Ahrendt S."/>
            <person name="Andreopoulos W."/>
            <person name="He G."/>
            <person name="Labutti K."/>
            <person name="Lipzen A."/>
            <person name="Ng V."/>
            <person name="Sandor L."/>
            <person name="Barry K."/>
            <person name="Martinez A.T."/>
            <person name="Xiao Y."/>
            <person name="Gibbons J.G."/>
            <person name="Terashima K."/>
            <person name="Hibbett D.S."/>
            <person name="Grigoriev I.V."/>
        </authorList>
    </citation>
    <scope>NUCLEOTIDE SEQUENCE</scope>
    <source>
        <strain evidence="2">Sp2 HRB7682 ss15</strain>
    </source>
</reference>
<feature type="transmembrane region" description="Helical" evidence="1">
    <location>
        <begin position="259"/>
        <end position="282"/>
    </location>
</feature>
<dbReference type="AlphaFoldDB" id="A0A9W8ZSD7"/>
<evidence type="ECO:0000313" key="3">
    <source>
        <dbReference type="Proteomes" id="UP001150238"/>
    </source>
</evidence>
<organism evidence="2 3">
    <name type="scientific">Lentinula lateritia</name>
    <dbReference type="NCBI Taxonomy" id="40482"/>
    <lineage>
        <taxon>Eukaryota</taxon>
        <taxon>Fungi</taxon>
        <taxon>Dikarya</taxon>
        <taxon>Basidiomycota</taxon>
        <taxon>Agaricomycotina</taxon>
        <taxon>Agaricomycetes</taxon>
        <taxon>Agaricomycetidae</taxon>
        <taxon>Agaricales</taxon>
        <taxon>Marasmiineae</taxon>
        <taxon>Omphalotaceae</taxon>
        <taxon>Lentinula</taxon>
    </lineage>
</organism>
<reference evidence="2" key="2">
    <citation type="journal article" date="2023" name="Proc. Natl. Acad. Sci. U.S.A.">
        <title>A global phylogenomic analysis of the shiitake genus Lentinula.</title>
        <authorList>
            <person name="Sierra-Patev S."/>
            <person name="Min B."/>
            <person name="Naranjo-Ortiz M."/>
            <person name="Looney B."/>
            <person name="Konkel Z."/>
            <person name="Slot J.C."/>
            <person name="Sakamoto Y."/>
            <person name="Steenwyk J.L."/>
            <person name="Rokas A."/>
            <person name="Carro J."/>
            <person name="Camarero S."/>
            <person name="Ferreira P."/>
            <person name="Molpeceres G."/>
            <person name="Ruiz-Duenas F.J."/>
            <person name="Serrano A."/>
            <person name="Henrissat B."/>
            <person name="Drula E."/>
            <person name="Hughes K.W."/>
            <person name="Mata J.L."/>
            <person name="Ishikawa N.K."/>
            <person name="Vargas-Isla R."/>
            <person name="Ushijima S."/>
            <person name="Smith C.A."/>
            <person name="Donoghue J."/>
            <person name="Ahrendt S."/>
            <person name="Andreopoulos W."/>
            <person name="He G."/>
            <person name="LaButti K."/>
            <person name="Lipzen A."/>
            <person name="Ng V."/>
            <person name="Riley R."/>
            <person name="Sandor L."/>
            <person name="Barry K."/>
            <person name="Martinez A.T."/>
            <person name="Xiao Y."/>
            <person name="Gibbons J.G."/>
            <person name="Terashima K."/>
            <person name="Grigoriev I.V."/>
            <person name="Hibbett D."/>
        </authorList>
    </citation>
    <scope>NUCLEOTIDE SEQUENCE</scope>
    <source>
        <strain evidence="2">Sp2 HRB7682 ss15</strain>
    </source>
</reference>
<dbReference type="EMBL" id="JANVFS010000055">
    <property type="protein sequence ID" value="KAJ4464895.1"/>
    <property type="molecule type" value="Genomic_DNA"/>
</dbReference>
<keyword evidence="1" id="KW-1133">Transmembrane helix</keyword>
<evidence type="ECO:0000256" key="1">
    <source>
        <dbReference type="SAM" id="Phobius"/>
    </source>
</evidence>
<dbReference type="Proteomes" id="UP001150238">
    <property type="component" value="Unassembled WGS sequence"/>
</dbReference>
<proteinExistence type="predicted"/>
<protein>
    <submittedName>
        <fullName evidence="2">Uncharacterized protein</fullName>
    </submittedName>
</protein>
<evidence type="ECO:0000313" key="2">
    <source>
        <dbReference type="EMBL" id="KAJ4464895.1"/>
    </source>
</evidence>
<keyword evidence="1" id="KW-0472">Membrane</keyword>
<keyword evidence="1" id="KW-0812">Transmembrane</keyword>
<sequence length="283" mass="29741">MSVHNALVDLDATTTSLHIVVAIIDANPSAPSESGTMNFGTMLGPSSNAELLGVDGTTTSVHITIADIDANPSAPSESGTMNLGTVLGTSSNAELLDVDGTTTSAHITVADIDANPSAPSEYGTMKFGMMLGTSSNNIADCPVTSPSIPIDANPPILTLAEPIVPLFQSGSTSHAFVLQFENQHLEAFMLGYLATPNPKSSIGMREFEFHFLAQLDPNSKEKVLSVLMKAFLDLKIIDGSEQMFGKLLKLVNHNHGRKYVVVLVVAGSALLGALAMFLVLAFL</sequence>